<organism evidence="10 11">
    <name type="scientific">Lophiostoma macrostomum CBS 122681</name>
    <dbReference type="NCBI Taxonomy" id="1314788"/>
    <lineage>
        <taxon>Eukaryota</taxon>
        <taxon>Fungi</taxon>
        <taxon>Dikarya</taxon>
        <taxon>Ascomycota</taxon>
        <taxon>Pezizomycotina</taxon>
        <taxon>Dothideomycetes</taxon>
        <taxon>Pleosporomycetidae</taxon>
        <taxon>Pleosporales</taxon>
        <taxon>Lophiostomataceae</taxon>
        <taxon>Lophiostoma</taxon>
    </lineage>
</organism>
<feature type="transmembrane region" description="Helical" evidence="7">
    <location>
        <begin position="544"/>
        <end position="567"/>
    </location>
</feature>
<dbReference type="InterPro" id="IPR001757">
    <property type="entry name" value="P_typ_ATPase"/>
</dbReference>
<dbReference type="AlphaFoldDB" id="A0A6A6TIZ1"/>
<dbReference type="Proteomes" id="UP000799324">
    <property type="component" value="Unassembled WGS sequence"/>
</dbReference>
<evidence type="ECO:0000313" key="10">
    <source>
        <dbReference type="EMBL" id="KAF2659860.1"/>
    </source>
</evidence>
<feature type="transmembrane region" description="Helical" evidence="7">
    <location>
        <begin position="852"/>
        <end position="869"/>
    </location>
</feature>
<dbReference type="InterPro" id="IPR036163">
    <property type="entry name" value="HMA_dom_sf"/>
</dbReference>
<comment type="subcellular location">
    <subcellularLocation>
        <location evidence="1 7">Membrane</location>
    </subcellularLocation>
</comment>
<keyword evidence="4" id="KW-1278">Translocase</keyword>
<dbReference type="PANTHER" id="PTHR46594">
    <property type="entry name" value="P-TYPE CATION-TRANSPORTING ATPASE"/>
    <property type="match status" value="1"/>
</dbReference>
<dbReference type="SUPFAM" id="SSF55008">
    <property type="entry name" value="HMA, heavy metal-associated domain"/>
    <property type="match status" value="1"/>
</dbReference>
<protein>
    <submittedName>
        <fullName evidence="10">Heavy metal translocatin</fullName>
    </submittedName>
</protein>
<keyword evidence="3 7" id="KW-0479">Metal-binding</keyword>
<feature type="compositionally biased region" description="Basic residues" evidence="8">
    <location>
        <begin position="1"/>
        <end position="10"/>
    </location>
</feature>
<name>A0A6A6TIZ1_9PLEO</name>
<evidence type="ECO:0000259" key="9">
    <source>
        <dbReference type="Pfam" id="PF00122"/>
    </source>
</evidence>
<feature type="compositionally biased region" description="Basic and acidic residues" evidence="8">
    <location>
        <begin position="34"/>
        <end position="43"/>
    </location>
</feature>
<feature type="transmembrane region" description="Helical" evidence="7">
    <location>
        <begin position="345"/>
        <end position="362"/>
    </location>
</feature>
<feature type="transmembrane region" description="Helical" evidence="7">
    <location>
        <begin position="248"/>
        <end position="268"/>
    </location>
</feature>
<dbReference type="NCBIfam" id="TIGR01525">
    <property type="entry name" value="ATPase-IB_hvy"/>
    <property type="match status" value="1"/>
</dbReference>
<dbReference type="SUPFAM" id="SSF81665">
    <property type="entry name" value="Calcium ATPase, transmembrane domain M"/>
    <property type="match status" value="1"/>
</dbReference>
<keyword evidence="11" id="KW-1185">Reference proteome</keyword>
<feature type="transmembrane region" description="Helical" evidence="7">
    <location>
        <begin position="274"/>
        <end position="293"/>
    </location>
</feature>
<reference evidence="10" key="1">
    <citation type="journal article" date="2020" name="Stud. Mycol.">
        <title>101 Dothideomycetes genomes: a test case for predicting lifestyles and emergence of pathogens.</title>
        <authorList>
            <person name="Haridas S."/>
            <person name="Albert R."/>
            <person name="Binder M."/>
            <person name="Bloem J."/>
            <person name="Labutti K."/>
            <person name="Salamov A."/>
            <person name="Andreopoulos B."/>
            <person name="Baker S."/>
            <person name="Barry K."/>
            <person name="Bills G."/>
            <person name="Bluhm B."/>
            <person name="Cannon C."/>
            <person name="Castanera R."/>
            <person name="Culley D."/>
            <person name="Daum C."/>
            <person name="Ezra D."/>
            <person name="Gonzalez J."/>
            <person name="Henrissat B."/>
            <person name="Kuo A."/>
            <person name="Liang C."/>
            <person name="Lipzen A."/>
            <person name="Lutzoni F."/>
            <person name="Magnuson J."/>
            <person name="Mondo S."/>
            <person name="Nolan M."/>
            <person name="Ohm R."/>
            <person name="Pangilinan J."/>
            <person name="Park H.-J."/>
            <person name="Ramirez L."/>
            <person name="Alfaro M."/>
            <person name="Sun H."/>
            <person name="Tritt A."/>
            <person name="Yoshinaga Y."/>
            <person name="Zwiers L.-H."/>
            <person name="Turgeon B."/>
            <person name="Goodwin S."/>
            <person name="Spatafora J."/>
            <person name="Crous P."/>
            <person name="Grigoriev I."/>
        </authorList>
    </citation>
    <scope>NUCLEOTIDE SEQUENCE</scope>
    <source>
        <strain evidence="10">CBS 122681</strain>
    </source>
</reference>
<evidence type="ECO:0000256" key="3">
    <source>
        <dbReference type="ARBA" id="ARBA00022723"/>
    </source>
</evidence>
<dbReference type="Gene3D" id="3.30.70.100">
    <property type="match status" value="1"/>
</dbReference>
<dbReference type="GO" id="GO:0005524">
    <property type="term" value="F:ATP binding"/>
    <property type="evidence" value="ECO:0007669"/>
    <property type="project" value="UniProtKB-UniRule"/>
</dbReference>
<dbReference type="InterPro" id="IPR023299">
    <property type="entry name" value="ATPase_P-typ_cyto_dom_N"/>
</dbReference>
<proteinExistence type="inferred from homology"/>
<evidence type="ECO:0000256" key="1">
    <source>
        <dbReference type="ARBA" id="ARBA00004370"/>
    </source>
</evidence>
<sequence length="907" mass="98867">MPCQHPPRHKAGTDHLTANGCTNSSTTQGSSVDSGHKDDDVERGPASYERIILSVGGLKCGCCETGLSKALRHVPAIRNHQVNVVLARVEFDLDTSRGSITEVISRLRKTTGYTFEKYDQPEGQVLELLVDDVLEIHQAGRPFGVTLLESGDKQYWHPAMLWSGRNSAIPPTPLLVSSSPDQGDGTMEKFVGPSLYRRNIRIHYNAKQIGARDVFEYYQQLAPSQNVQLAPATAHPSLAIGARQTKRACILFAVTTFFTIPVVVFAYAPVNHNNIVYAHVSLALASVVQIIAINEFVPGALQSLIHSGLFEMDFLVAVSTSIAYVYSVVAYVFQVKQKPLETGCFFETSTMLVALILLGRAVNEYARLRAAKSVSVRSLQTQEALLVVPGGSTAPGGDTRVIDARLLQYGDRFKVLPHTRIVTDGEIVYGGSEVDESMITGETVPVAKGLGNTVHAGTTNGRGQLVVALTKLPHENSISRIAMMVENAELSKPKIQALADRIAGWFVPVMAAIGILVFLAWMLFDRIQNQRTWRNAVIKALTYTIATLIVSCPCAIGLAVPMVVLIATGTSARFGIIFREPQKLEVARNTTDIVFDKTGTLTTGSLTVIEGKLMGAYPENIKSMILGLLEGDKHPVALAVCRWIKSHPDDNTPILPTKMVDIQSEPGSGVTGVCEASRLKVRAGNPEWLGVKLLESQHTHLCVTIDGFHGATFRLQDRERPGANKVIELLTSRSINVHMISGDSEGAVNEIAHTLNIPKVRTRWRLKPIDKQKYIHELQKAGKVVMFCGDGTNDSVALKQADVGVHVNGGSDVAKGASDVVLMTTRLHDVLILLDISIAAYRRIILNFGWSALYNLVAILMAAGAFVRFRIEPQWAGLGELVSVAPIVGIAFSLKWRDYGRKYRGLE</sequence>
<dbReference type="Pfam" id="PF00122">
    <property type="entry name" value="E1-E2_ATPase"/>
    <property type="match status" value="1"/>
</dbReference>
<feature type="compositionally biased region" description="Polar residues" evidence="8">
    <location>
        <begin position="19"/>
        <end position="33"/>
    </location>
</feature>
<evidence type="ECO:0000256" key="2">
    <source>
        <dbReference type="ARBA" id="ARBA00022692"/>
    </source>
</evidence>
<dbReference type="EMBL" id="MU004303">
    <property type="protein sequence ID" value="KAF2659860.1"/>
    <property type="molecule type" value="Genomic_DNA"/>
</dbReference>
<feature type="transmembrane region" description="Helical" evidence="7">
    <location>
        <begin position="502"/>
        <end position="524"/>
    </location>
</feature>
<feature type="transmembrane region" description="Helical" evidence="7">
    <location>
        <begin position="314"/>
        <end position="333"/>
    </location>
</feature>
<dbReference type="InterPro" id="IPR036412">
    <property type="entry name" value="HAD-like_sf"/>
</dbReference>
<evidence type="ECO:0000256" key="4">
    <source>
        <dbReference type="ARBA" id="ARBA00022967"/>
    </source>
</evidence>
<dbReference type="Pfam" id="PF00702">
    <property type="entry name" value="Hydrolase"/>
    <property type="match status" value="1"/>
</dbReference>
<dbReference type="NCBIfam" id="TIGR01494">
    <property type="entry name" value="ATPase_P-type"/>
    <property type="match status" value="2"/>
</dbReference>
<keyword evidence="7" id="KW-0547">Nucleotide-binding</keyword>
<dbReference type="Gene3D" id="3.40.50.1000">
    <property type="entry name" value="HAD superfamily/HAD-like"/>
    <property type="match status" value="1"/>
</dbReference>
<dbReference type="SUPFAM" id="SSF56784">
    <property type="entry name" value="HAD-like"/>
    <property type="match status" value="1"/>
</dbReference>
<dbReference type="PROSITE" id="PS00154">
    <property type="entry name" value="ATPASE_E1_E2"/>
    <property type="match status" value="1"/>
</dbReference>
<feature type="region of interest" description="Disordered" evidence="8">
    <location>
        <begin position="1"/>
        <end position="43"/>
    </location>
</feature>
<keyword evidence="7" id="KW-0067">ATP-binding</keyword>
<dbReference type="GO" id="GO:0016020">
    <property type="term" value="C:membrane"/>
    <property type="evidence" value="ECO:0007669"/>
    <property type="project" value="UniProtKB-SubCell"/>
</dbReference>
<dbReference type="InterPro" id="IPR018303">
    <property type="entry name" value="ATPase_P-typ_P_site"/>
</dbReference>
<feature type="transmembrane region" description="Helical" evidence="7">
    <location>
        <begin position="875"/>
        <end position="894"/>
    </location>
</feature>
<evidence type="ECO:0000256" key="7">
    <source>
        <dbReference type="RuleBase" id="RU362081"/>
    </source>
</evidence>
<gene>
    <name evidence="10" type="ORF">K491DRAFT_712156</name>
</gene>
<dbReference type="CDD" id="cd00371">
    <property type="entry name" value="HMA"/>
    <property type="match status" value="1"/>
</dbReference>
<comment type="similarity">
    <text evidence="7">Belongs to the cation transport ATPase (P-type) (TC 3.A.3) family. Type IB subfamily.</text>
</comment>
<keyword evidence="2 7" id="KW-0812">Transmembrane</keyword>
<dbReference type="InterPro" id="IPR008250">
    <property type="entry name" value="ATPase_P-typ_transduc_dom_A_sf"/>
</dbReference>
<dbReference type="GO" id="GO:0019829">
    <property type="term" value="F:ATPase-coupled monoatomic cation transmembrane transporter activity"/>
    <property type="evidence" value="ECO:0007669"/>
    <property type="project" value="InterPro"/>
</dbReference>
<accession>A0A6A6TIZ1</accession>
<keyword evidence="6 7" id="KW-0472">Membrane</keyword>
<dbReference type="Gene3D" id="3.40.1110.10">
    <property type="entry name" value="Calcium-transporting ATPase, cytoplasmic domain N"/>
    <property type="match status" value="1"/>
</dbReference>
<dbReference type="InterPro" id="IPR027256">
    <property type="entry name" value="P-typ_ATPase_IB"/>
</dbReference>
<dbReference type="PROSITE" id="PS01047">
    <property type="entry name" value="HMA_1"/>
    <property type="match status" value="1"/>
</dbReference>
<dbReference type="PRINTS" id="PR00119">
    <property type="entry name" value="CATATPASE"/>
</dbReference>
<dbReference type="InterPro" id="IPR017969">
    <property type="entry name" value="Heavy-metal-associated_CS"/>
</dbReference>
<dbReference type="PANTHER" id="PTHR46594:SF4">
    <property type="entry name" value="P-TYPE CATION-TRANSPORTING ATPASE"/>
    <property type="match status" value="1"/>
</dbReference>
<evidence type="ECO:0000256" key="5">
    <source>
        <dbReference type="ARBA" id="ARBA00022989"/>
    </source>
</evidence>
<dbReference type="SUPFAM" id="SSF81653">
    <property type="entry name" value="Calcium ATPase, transduction domain A"/>
    <property type="match status" value="1"/>
</dbReference>
<dbReference type="Gene3D" id="2.70.150.10">
    <property type="entry name" value="Calcium-transporting ATPase, cytoplasmic transduction domain A"/>
    <property type="match status" value="1"/>
</dbReference>
<keyword evidence="5 7" id="KW-1133">Transmembrane helix</keyword>
<dbReference type="OrthoDB" id="432719at2759"/>
<feature type="domain" description="P-type ATPase A" evidence="9">
    <location>
        <begin position="396"/>
        <end position="486"/>
    </location>
</feature>
<evidence type="ECO:0000256" key="6">
    <source>
        <dbReference type="ARBA" id="ARBA00023136"/>
    </source>
</evidence>
<dbReference type="InterPro" id="IPR023214">
    <property type="entry name" value="HAD_sf"/>
</dbReference>
<dbReference type="InterPro" id="IPR059000">
    <property type="entry name" value="ATPase_P-type_domA"/>
</dbReference>
<dbReference type="InterPro" id="IPR023298">
    <property type="entry name" value="ATPase_P-typ_TM_dom_sf"/>
</dbReference>
<evidence type="ECO:0000256" key="8">
    <source>
        <dbReference type="SAM" id="MobiDB-lite"/>
    </source>
</evidence>
<dbReference type="GO" id="GO:0046872">
    <property type="term" value="F:metal ion binding"/>
    <property type="evidence" value="ECO:0007669"/>
    <property type="project" value="UniProtKB-KW"/>
</dbReference>
<dbReference type="InterPro" id="IPR006121">
    <property type="entry name" value="HMA_dom"/>
</dbReference>
<dbReference type="GO" id="GO:0016887">
    <property type="term" value="F:ATP hydrolysis activity"/>
    <property type="evidence" value="ECO:0007669"/>
    <property type="project" value="InterPro"/>
</dbReference>
<evidence type="ECO:0000313" key="11">
    <source>
        <dbReference type="Proteomes" id="UP000799324"/>
    </source>
</evidence>